<dbReference type="InterPro" id="IPR019554">
    <property type="entry name" value="Soluble_ligand-bd"/>
</dbReference>
<name>A0ABS5QRK6_9LACO</name>
<reference evidence="4 5" key="1">
    <citation type="submission" date="2020-02" db="EMBL/GenBank/DDBJ databases">
        <title>Fructobacillus sp. isolated from paper mulberry of Taiwan.</title>
        <authorList>
            <person name="Lin S.-T."/>
        </authorList>
    </citation>
    <scope>NUCLEOTIDE SEQUENCE [LARGE SCALE GENOMIC DNA]</scope>
    <source>
        <strain evidence="4 5">M1-21</strain>
    </source>
</reference>
<dbReference type="SMART" id="SM00278">
    <property type="entry name" value="HhH1"/>
    <property type="match status" value="2"/>
</dbReference>
<dbReference type="InterPro" id="IPR004509">
    <property type="entry name" value="Competence_ComEA_HhH"/>
</dbReference>
<dbReference type="InterPro" id="IPR010994">
    <property type="entry name" value="RuvA_2-like"/>
</dbReference>
<dbReference type="Pfam" id="PF10531">
    <property type="entry name" value="SLBB"/>
    <property type="match status" value="1"/>
</dbReference>
<dbReference type="Pfam" id="PF12836">
    <property type="entry name" value="HHH_3"/>
    <property type="match status" value="1"/>
</dbReference>
<keyword evidence="5" id="KW-1185">Reference proteome</keyword>
<dbReference type="PANTHER" id="PTHR21180:SF32">
    <property type="entry name" value="ENDONUCLEASE_EXONUCLEASE_PHOSPHATASE FAMILY DOMAIN-CONTAINING PROTEIN 1"/>
    <property type="match status" value="1"/>
</dbReference>
<sequence>MFDQIDWERLLPWAKKHWKVLGLAALGFVILLALLLMIRQPKDAQSAQPAPVTAGGKEQNTTGKSGKKGPEGASQTSKSAIKVDLKGAVKKPGLYTLANGSVLADLLEKSGGLTKEADANRFNLAQPLEEGMVVYIPKEGEAVPDFHNVGAVPGTKTTGTGAGQQGRNSADKVHLNTASQQELESLSGVGPKKAEQIIAYREEHPFQKVDELKDIPGIGPKRFEQLKDNVLL</sequence>
<keyword evidence="2" id="KW-0472">Membrane</keyword>
<feature type="domain" description="Helix-hairpin-helix DNA-binding motif class 1" evidence="3">
    <location>
        <begin position="181"/>
        <end position="200"/>
    </location>
</feature>
<gene>
    <name evidence="4" type="ORF">G6R28_00730</name>
</gene>
<keyword evidence="2" id="KW-1133">Transmembrane helix</keyword>
<dbReference type="RefSeq" id="WP_213792332.1">
    <property type="nucleotide sequence ID" value="NZ_JAAMFJ010000001.1"/>
</dbReference>
<comment type="caution">
    <text evidence="4">The sequence shown here is derived from an EMBL/GenBank/DDBJ whole genome shotgun (WGS) entry which is preliminary data.</text>
</comment>
<dbReference type="InterPro" id="IPR003583">
    <property type="entry name" value="Hlx-hairpin-Hlx_DNA-bd_motif"/>
</dbReference>
<evidence type="ECO:0000313" key="5">
    <source>
        <dbReference type="Proteomes" id="UP000735205"/>
    </source>
</evidence>
<feature type="domain" description="Helix-hairpin-helix DNA-binding motif class 1" evidence="3">
    <location>
        <begin position="210"/>
        <end position="229"/>
    </location>
</feature>
<feature type="transmembrane region" description="Helical" evidence="2">
    <location>
        <begin position="20"/>
        <end position="38"/>
    </location>
</feature>
<dbReference type="InterPro" id="IPR051675">
    <property type="entry name" value="Endo/Exo/Phosphatase_dom_1"/>
</dbReference>
<keyword evidence="2" id="KW-0812">Transmembrane</keyword>
<dbReference type="Gene3D" id="3.10.560.10">
    <property type="entry name" value="Outer membrane lipoprotein wza domain like"/>
    <property type="match status" value="1"/>
</dbReference>
<dbReference type="PANTHER" id="PTHR21180">
    <property type="entry name" value="ENDONUCLEASE/EXONUCLEASE/PHOSPHATASE FAMILY DOMAIN-CONTAINING PROTEIN 1"/>
    <property type="match status" value="1"/>
</dbReference>
<protein>
    <submittedName>
        <fullName evidence="4">Competence protein ComEA</fullName>
    </submittedName>
</protein>
<evidence type="ECO:0000256" key="1">
    <source>
        <dbReference type="SAM" id="MobiDB-lite"/>
    </source>
</evidence>
<feature type="region of interest" description="Disordered" evidence="1">
    <location>
        <begin position="46"/>
        <end position="78"/>
    </location>
</feature>
<proteinExistence type="predicted"/>
<accession>A0ABS5QRK6</accession>
<dbReference type="Proteomes" id="UP000735205">
    <property type="component" value="Unassembled WGS sequence"/>
</dbReference>
<dbReference type="SUPFAM" id="SSF47781">
    <property type="entry name" value="RuvA domain 2-like"/>
    <property type="match status" value="1"/>
</dbReference>
<evidence type="ECO:0000259" key="3">
    <source>
        <dbReference type="SMART" id="SM00278"/>
    </source>
</evidence>
<evidence type="ECO:0000313" key="4">
    <source>
        <dbReference type="EMBL" id="MBS9335760.1"/>
    </source>
</evidence>
<evidence type="ECO:0000256" key="2">
    <source>
        <dbReference type="SAM" id="Phobius"/>
    </source>
</evidence>
<dbReference type="Gene3D" id="1.10.150.320">
    <property type="entry name" value="Photosystem II 12 kDa extrinsic protein"/>
    <property type="match status" value="1"/>
</dbReference>
<dbReference type="EMBL" id="JAAMFJ010000001">
    <property type="protein sequence ID" value="MBS9335760.1"/>
    <property type="molecule type" value="Genomic_DNA"/>
</dbReference>
<dbReference type="NCBIfam" id="TIGR00426">
    <property type="entry name" value="competence protein ComEA helix-hairpin-helix repeat region"/>
    <property type="match status" value="1"/>
</dbReference>
<organism evidence="4 5">
    <name type="scientific">Fructobacillus papyrifericola</name>
    <dbReference type="NCBI Taxonomy" id="2713172"/>
    <lineage>
        <taxon>Bacteria</taxon>
        <taxon>Bacillati</taxon>
        <taxon>Bacillota</taxon>
        <taxon>Bacilli</taxon>
        <taxon>Lactobacillales</taxon>
        <taxon>Lactobacillaceae</taxon>
        <taxon>Fructobacillus</taxon>
    </lineage>
</organism>